<feature type="domain" description="PIN" evidence="2">
    <location>
        <begin position="9"/>
        <end position="127"/>
    </location>
</feature>
<gene>
    <name evidence="3" type="ORF">UT63_C0054G0008</name>
</gene>
<dbReference type="SUPFAM" id="SSF88723">
    <property type="entry name" value="PIN domain-like"/>
    <property type="match status" value="1"/>
</dbReference>
<protein>
    <recommendedName>
        <fullName evidence="2">PIN domain-containing protein</fullName>
    </recommendedName>
</protein>
<dbReference type="PANTHER" id="PTHR35901">
    <property type="entry name" value="RIBONUCLEASE VAPC3"/>
    <property type="match status" value="1"/>
</dbReference>
<dbReference type="CDD" id="cd09873">
    <property type="entry name" value="PIN_Pae0151-like"/>
    <property type="match status" value="1"/>
</dbReference>
<evidence type="ECO:0000259" key="2">
    <source>
        <dbReference type="Pfam" id="PF01850"/>
    </source>
</evidence>
<evidence type="ECO:0000313" key="4">
    <source>
        <dbReference type="Proteomes" id="UP000034539"/>
    </source>
</evidence>
<proteinExistence type="predicted"/>
<dbReference type="Proteomes" id="UP000034539">
    <property type="component" value="Unassembled WGS sequence"/>
</dbReference>
<dbReference type="InterPro" id="IPR029060">
    <property type="entry name" value="PIN-like_dom_sf"/>
</dbReference>
<dbReference type="InterPro" id="IPR051619">
    <property type="entry name" value="TypeII_TA_RNase_PINc/VapC"/>
</dbReference>
<comment type="caution">
    <text evidence="3">The sequence shown here is derived from an EMBL/GenBank/DDBJ whole genome shotgun (WGS) entry which is preliminary data.</text>
</comment>
<accession>A0A0G0Q3R5</accession>
<dbReference type="AlphaFoldDB" id="A0A0G0Q3R5"/>
<sequence length="135" mass="15568">MAENIDSFVIDASFILAFLLPDEKTSKVDKIFSEYKDGKIKLLSTELLPFEVLNGLKSALLRKRIKRKEALVLVNAFVNLDITLEKIDIVEVFDIRAKKLSFYDASYLYLSKINRFKLLSLDKYLIKLSSGNYHN</sequence>
<dbReference type="Gene3D" id="3.40.50.1010">
    <property type="entry name" value="5'-nuclease"/>
    <property type="match status" value="1"/>
</dbReference>
<name>A0A0G0Q3R5_9BACT</name>
<evidence type="ECO:0000256" key="1">
    <source>
        <dbReference type="ARBA" id="ARBA00022842"/>
    </source>
</evidence>
<evidence type="ECO:0000313" key="3">
    <source>
        <dbReference type="EMBL" id="KKR32021.1"/>
    </source>
</evidence>
<keyword evidence="1" id="KW-0460">Magnesium</keyword>
<reference evidence="3 4" key="1">
    <citation type="journal article" date="2015" name="Nature">
        <title>rRNA introns, odd ribosomes, and small enigmatic genomes across a large radiation of phyla.</title>
        <authorList>
            <person name="Brown C.T."/>
            <person name="Hug L.A."/>
            <person name="Thomas B.C."/>
            <person name="Sharon I."/>
            <person name="Castelle C.J."/>
            <person name="Singh A."/>
            <person name="Wilkins M.J."/>
            <person name="Williams K.H."/>
            <person name="Banfield J.F."/>
        </authorList>
    </citation>
    <scope>NUCLEOTIDE SEQUENCE [LARGE SCALE GENOMIC DNA]</scope>
</reference>
<dbReference type="PANTHER" id="PTHR35901:SF1">
    <property type="entry name" value="EXONUCLEASE VAPC9"/>
    <property type="match status" value="1"/>
</dbReference>
<dbReference type="EMBL" id="LBXN01000054">
    <property type="protein sequence ID" value="KKR32021.1"/>
    <property type="molecule type" value="Genomic_DNA"/>
</dbReference>
<dbReference type="InterPro" id="IPR044153">
    <property type="entry name" value="PIN_Pae0151-like"/>
</dbReference>
<dbReference type="InterPro" id="IPR002716">
    <property type="entry name" value="PIN_dom"/>
</dbReference>
<dbReference type="Pfam" id="PF01850">
    <property type="entry name" value="PIN"/>
    <property type="match status" value="1"/>
</dbReference>
<organism evidence="3 4">
    <name type="scientific">Candidatus Gottesmanbacteria bacterium GW2011_GWC2_39_8</name>
    <dbReference type="NCBI Taxonomy" id="1618450"/>
    <lineage>
        <taxon>Bacteria</taxon>
        <taxon>Candidatus Gottesmaniibacteriota</taxon>
    </lineage>
</organism>